<evidence type="ECO:0000313" key="1">
    <source>
        <dbReference type="EMBL" id="EDM13195.1"/>
    </source>
</evidence>
<proteinExistence type="predicted"/>
<dbReference type="Proteomes" id="UP000234681">
    <property type="component" value="Chromosome 1"/>
</dbReference>
<dbReference type="AlphaFoldDB" id="A6I164"/>
<dbReference type="EMBL" id="CH473953">
    <property type="protein sequence ID" value="EDM13195.1"/>
    <property type="molecule type" value="Genomic_DNA"/>
</dbReference>
<gene>
    <name evidence="1" type="ORF">rCG_63635</name>
</gene>
<evidence type="ECO:0000313" key="2">
    <source>
        <dbReference type="Proteomes" id="UP000234681"/>
    </source>
</evidence>
<sequence length="177" mass="20344">MLSPRLLCVSTRRMSGCPRKCSACCKRRNLLLKSQFAILMFTPASEGLSALKDNALLIVAPTIRQYCWNLLQASVFSPTATRHQVPKYLSSTSKFHFVFFFFLELRTEPRALCLLGKRPTTELNPQPPLAGFTTRLFFQCITWNIPLCWDYRTLHVALPHRMFSGWQRHASKPGYLC</sequence>
<accession>A6I164</accession>
<organism evidence="1 2">
    <name type="scientific">Rattus norvegicus</name>
    <name type="common">Rat</name>
    <dbReference type="NCBI Taxonomy" id="10116"/>
    <lineage>
        <taxon>Eukaryota</taxon>
        <taxon>Metazoa</taxon>
        <taxon>Chordata</taxon>
        <taxon>Craniata</taxon>
        <taxon>Vertebrata</taxon>
        <taxon>Euteleostomi</taxon>
        <taxon>Mammalia</taxon>
        <taxon>Eutheria</taxon>
        <taxon>Euarchontoglires</taxon>
        <taxon>Glires</taxon>
        <taxon>Rodentia</taxon>
        <taxon>Myomorpha</taxon>
        <taxon>Muroidea</taxon>
        <taxon>Muridae</taxon>
        <taxon>Murinae</taxon>
        <taxon>Rattus</taxon>
    </lineage>
</organism>
<protein>
    <submittedName>
        <fullName evidence="1">RCG63635</fullName>
    </submittedName>
</protein>
<name>A6I164_RAT</name>
<reference evidence="2" key="1">
    <citation type="submission" date="2005-09" db="EMBL/GenBank/DDBJ databases">
        <authorList>
            <person name="Mural R.J."/>
            <person name="Li P.W."/>
            <person name="Adams M.D."/>
            <person name="Amanatides P.G."/>
            <person name="Baden-Tillson H."/>
            <person name="Barnstead M."/>
            <person name="Chin S.H."/>
            <person name="Dew I."/>
            <person name="Evans C.A."/>
            <person name="Ferriera S."/>
            <person name="Flanigan M."/>
            <person name="Fosler C."/>
            <person name="Glodek A."/>
            <person name="Gu Z."/>
            <person name="Holt R.A."/>
            <person name="Jennings D."/>
            <person name="Kraft C.L."/>
            <person name="Lu F."/>
            <person name="Nguyen T."/>
            <person name="Nusskern D.R."/>
            <person name="Pfannkoch C.M."/>
            <person name="Sitter C."/>
            <person name="Sutton G.G."/>
            <person name="Venter J.C."/>
            <person name="Wang Z."/>
            <person name="Woodage T."/>
            <person name="Zheng X.H."/>
            <person name="Zhong F."/>
        </authorList>
    </citation>
    <scope>NUCLEOTIDE SEQUENCE [LARGE SCALE GENOMIC DNA]</scope>
    <source>
        <strain>BN</strain>
        <strain evidence="2">Sprague-Dawley</strain>
    </source>
</reference>